<reference evidence="1 2" key="1">
    <citation type="submission" date="2011-08" db="EMBL/GenBank/DDBJ databases">
        <title>Complete sequence of Thermoanaerobacter wiegelii Rt8.B1.</title>
        <authorList>
            <consortium name="US DOE Joint Genome Institute"/>
            <person name="Lucas S."/>
            <person name="Han J."/>
            <person name="Lapidus A."/>
            <person name="Cheng J.-F."/>
            <person name="Goodwin L."/>
            <person name="Pitluck S."/>
            <person name="Peters L."/>
            <person name="Mikhailova N."/>
            <person name="Zeytun A."/>
            <person name="Daligault H."/>
            <person name="Detter J.C."/>
            <person name="Han C."/>
            <person name="Tapia R."/>
            <person name="Land M."/>
            <person name="Hauser L."/>
            <person name="Kyrpides N."/>
            <person name="Ivanova N."/>
            <person name="Pagani I."/>
            <person name="Hemme C."/>
            <person name="Woyke T."/>
        </authorList>
    </citation>
    <scope>NUCLEOTIDE SEQUENCE [LARGE SCALE GENOMIC DNA]</scope>
    <source>
        <strain evidence="1 2">Rt8.B1</strain>
    </source>
</reference>
<dbReference type="EMBL" id="CP002991">
    <property type="protein sequence ID" value="AEM79714.1"/>
    <property type="molecule type" value="Genomic_DNA"/>
</dbReference>
<dbReference type="AlphaFoldDB" id="G2MXW6"/>
<dbReference type="Gene3D" id="6.10.340.10">
    <property type="match status" value="1"/>
</dbReference>
<evidence type="ECO:0000313" key="2">
    <source>
        <dbReference type="Proteomes" id="UP000008276"/>
    </source>
</evidence>
<protein>
    <submittedName>
        <fullName evidence="1">Putative methyl-accepting chemotaxis sensory transducer</fullName>
    </submittedName>
</protein>
<evidence type="ECO:0000313" key="1">
    <source>
        <dbReference type="EMBL" id="AEM79714.1"/>
    </source>
</evidence>
<gene>
    <name evidence="1" type="ORF">Thewi_2369</name>
</gene>
<dbReference type="Proteomes" id="UP000008276">
    <property type="component" value="Chromosome"/>
</dbReference>
<dbReference type="KEGG" id="twi:Thewi_2369"/>
<organism evidence="1 2">
    <name type="scientific">Thermoanaerobacter wiegelii Rt8.B1</name>
    <dbReference type="NCBI Taxonomy" id="697303"/>
    <lineage>
        <taxon>Bacteria</taxon>
        <taxon>Bacillati</taxon>
        <taxon>Bacillota</taxon>
        <taxon>Clostridia</taxon>
        <taxon>Thermoanaerobacterales</taxon>
        <taxon>Thermoanaerobacteraceae</taxon>
        <taxon>Thermoanaerobacter</taxon>
    </lineage>
</organism>
<dbReference type="HOGENOM" id="CLU_2620913_0_0_9"/>
<keyword evidence="2" id="KW-1185">Reference proteome</keyword>
<dbReference type="eggNOG" id="COG0840">
    <property type="taxonomic scope" value="Bacteria"/>
</dbReference>
<name>G2MXW6_9THEO</name>
<accession>G2MXW6</accession>
<sequence>MLTVISIIVGFAITKLLGISMKQINVLVEKLSNYDFTVEIDNEGKNEFAEMNSSFKISICERRAFPCHRALWEILHKF</sequence>
<dbReference type="STRING" id="697303.Thewi_2369"/>
<dbReference type="RefSeq" id="WP_009052228.1">
    <property type="nucleotide sequence ID" value="NC_015958.1"/>
</dbReference>
<proteinExistence type="predicted"/>